<dbReference type="InterPro" id="IPR007877">
    <property type="entry name" value="DUF707"/>
</dbReference>
<keyword evidence="1" id="KW-1133">Transmembrane helix</keyword>
<evidence type="ECO:0000313" key="2">
    <source>
        <dbReference type="EMBL" id="KAF8407395.1"/>
    </source>
</evidence>
<feature type="transmembrane region" description="Helical" evidence="1">
    <location>
        <begin position="80"/>
        <end position="110"/>
    </location>
</feature>
<evidence type="ECO:0000313" key="3">
    <source>
        <dbReference type="Proteomes" id="UP000655225"/>
    </source>
</evidence>
<evidence type="ECO:0000256" key="1">
    <source>
        <dbReference type="SAM" id="Phobius"/>
    </source>
</evidence>
<dbReference type="AlphaFoldDB" id="A0A834ZL11"/>
<dbReference type="Pfam" id="PF05212">
    <property type="entry name" value="DUF707"/>
    <property type="match status" value="1"/>
</dbReference>
<sequence>MWIRADLPWGLDNQSFHEDFRFLQIMIAEGLEISQPALDPDLSEMGGRDGTCIFTSSLALCVASHPDLLPPLFGIRNMNVVLAVLSHLLFMLNSFNTFIISLLMISQLFITASSSLSPMRPALVRAMTYDQLISSSSSRPLRCPPKTQNCLLDHKYWRMPCDCGTFNSLLPRPLDLFCFPPNPSVAFLSNTSLTLKDDSPTFTFRPEGYTFMMSLVENGCQKNPGGSSSSLYMIMVDRNDLIHGWGLDMKLGYCAQVKESSYSVTLYIALNDQQLGFQGDRTKKVGVIDSEYIIHQGIPSLGGQSENKAQSDRSIDLRAHIRRQSTAELEIFRQRWDQAVMEDDNWTDPF</sequence>
<reference evidence="2 3" key="1">
    <citation type="submission" date="2020-04" db="EMBL/GenBank/DDBJ databases">
        <title>Plant Genome Project.</title>
        <authorList>
            <person name="Zhang R.-G."/>
        </authorList>
    </citation>
    <scope>NUCLEOTIDE SEQUENCE [LARGE SCALE GENOMIC DNA]</scope>
    <source>
        <strain evidence="2">YNK0</strain>
        <tissue evidence="2">Leaf</tissue>
    </source>
</reference>
<accession>A0A834ZL11</accession>
<keyword evidence="3" id="KW-1185">Reference proteome</keyword>
<protein>
    <submittedName>
        <fullName evidence="2">Uncharacterized protein</fullName>
    </submittedName>
</protein>
<dbReference type="EMBL" id="JABCRI010000004">
    <property type="protein sequence ID" value="KAF8407395.1"/>
    <property type="molecule type" value="Genomic_DNA"/>
</dbReference>
<proteinExistence type="predicted"/>
<name>A0A834ZL11_TETSI</name>
<dbReference type="PANTHER" id="PTHR31210">
    <property type="entry name" value="OS06G0731900 PROTEIN"/>
    <property type="match status" value="1"/>
</dbReference>
<dbReference type="PANTHER" id="PTHR31210:SF47">
    <property type="entry name" value="OS07G0564800 PROTEIN"/>
    <property type="match status" value="1"/>
</dbReference>
<organism evidence="2 3">
    <name type="scientific">Tetracentron sinense</name>
    <name type="common">Spur-leaf</name>
    <dbReference type="NCBI Taxonomy" id="13715"/>
    <lineage>
        <taxon>Eukaryota</taxon>
        <taxon>Viridiplantae</taxon>
        <taxon>Streptophyta</taxon>
        <taxon>Embryophyta</taxon>
        <taxon>Tracheophyta</taxon>
        <taxon>Spermatophyta</taxon>
        <taxon>Magnoliopsida</taxon>
        <taxon>Trochodendrales</taxon>
        <taxon>Trochodendraceae</taxon>
        <taxon>Tetracentron</taxon>
    </lineage>
</organism>
<keyword evidence="1" id="KW-0472">Membrane</keyword>
<comment type="caution">
    <text evidence="2">The sequence shown here is derived from an EMBL/GenBank/DDBJ whole genome shotgun (WGS) entry which is preliminary data.</text>
</comment>
<keyword evidence="1" id="KW-0812">Transmembrane</keyword>
<dbReference type="Proteomes" id="UP000655225">
    <property type="component" value="Unassembled WGS sequence"/>
</dbReference>
<gene>
    <name evidence="2" type="ORF">HHK36_006526</name>
</gene>